<accession>A0A1V0U232</accession>
<protein>
    <submittedName>
        <fullName evidence="2">Epimerase</fullName>
    </submittedName>
</protein>
<dbReference type="STRING" id="553510.B1H19_03050"/>
<reference evidence="2 3" key="1">
    <citation type="submission" date="2017-04" db="EMBL/GenBank/DDBJ databases">
        <title>Complete Genome Sequence of Streptomyces gilvosporeus F607, a Capable Producer of Natamycin.</title>
        <authorList>
            <person name="Zong G."/>
            <person name="Zhong C."/>
            <person name="Fu J."/>
            <person name="Qin R."/>
            <person name="Cao G."/>
        </authorList>
    </citation>
    <scope>NUCLEOTIDE SEQUENCE [LARGE SCALE GENOMIC DNA]</scope>
    <source>
        <strain evidence="2 3">F607</strain>
    </source>
</reference>
<dbReference type="Pfam" id="PF01370">
    <property type="entry name" value="Epimerase"/>
    <property type="match status" value="1"/>
</dbReference>
<organism evidence="2 3">
    <name type="scientific">Streptomyces gilvosporeus</name>
    <dbReference type="NCBI Taxonomy" id="553510"/>
    <lineage>
        <taxon>Bacteria</taxon>
        <taxon>Bacillati</taxon>
        <taxon>Actinomycetota</taxon>
        <taxon>Actinomycetes</taxon>
        <taxon>Kitasatosporales</taxon>
        <taxon>Streptomycetaceae</taxon>
        <taxon>Streptomyces</taxon>
    </lineage>
</organism>
<evidence type="ECO:0000313" key="2">
    <source>
        <dbReference type="EMBL" id="ARF59207.1"/>
    </source>
</evidence>
<proteinExistence type="predicted"/>
<dbReference type="KEGG" id="sgv:B1H19_03050"/>
<name>A0A1V0U232_9ACTN</name>
<sequence>MVTGAAGFIGSHLTAALLREGSSVVGIDRRDPVTVPPTITDAADGSSPRYHHVRTDLLTCALEPVMQDAEVVFHLAGIPGVRPSWGQQFGEYVHTNILATQRVMEAAARAAVRRVVVASSSSVYGPAGDRPSAESALPRPLSPYAVTKLAEEHLCFVHAARVDCPTSVVALRYFTVYGPGQRSDMFIHRALRAAVTGQPMRLYGEGRQRRDFTYVDDVVTATIAAATARDDSGIVNVGGGSNASLRDVIDIAQSLTGRQIRMERLAVCPGDVPTTLADPRRAQRLLGWRPSVDLRSGMFRQLRSLTVPEPQVTVGSPDSRHLA</sequence>
<dbReference type="InterPro" id="IPR001509">
    <property type="entry name" value="Epimerase_deHydtase"/>
</dbReference>
<evidence type="ECO:0000259" key="1">
    <source>
        <dbReference type="Pfam" id="PF01370"/>
    </source>
</evidence>
<evidence type="ECO:0000313" key="3">
    <source>
        <dbReference type="Proteomes" id="UP000192726"/>
    </source>
</evidence>
<feature type="domain" description="NAD-dependent epimerase/dehydratase" evidence="1">
    <location>
        <begin position="1"/>
        <end position="238"/>
    </location>
</feature>
<dbReference type="PRINTS" id="PR01713">
    <property type="entry name" value="NUCEPIMERASE"/>
</dbReference>
<dbReference type="SUPFAM" id="SSF51735">
    <property type="entry name" value="NAD(P)-binding Rossmann-fold domains"/>
    <property type="match status" value="1"/>
</dbReference>
<dbReference type="InterPro" id="IPR050177">
    <property type="entry name" value="Lipid_A_modif_metabolic_enz"/>
</dbReference>
<dbReference type="PANTHER" id="PTHR43245:SF13">
    <property type="entry name" value="UDP-D-APIOSE_UDP-D-XYLOSE SYNTHASE 2"/>
    <property type="match status" value="1"/>
</dbReference>
<dbReference type="Proteomes" id="UP000192726">
    <property type="component" value="Chromosome"/>
</dbReference>
<dbReference type="PANTHER" id="PTHR43245">
    <property type="entry name" value="BIFUNCTIONAL POLYMYXIN RESISTANCE PROTEIN ARNA"/>
    <property type="match status" value="1"/>
</dbReference>
<dbReference type="OrthoDB" id="9801785at2"/>
<dbReference type="InterPro" id="IPR036291">
    <property type="entry name" value="NAD(P)-bd_dom_sf"/>
</dbReference>
<dbReference type="EMBL" id="CP020569">
    <property type="protein sequence ID" value="ARF59207.1"/>
    <property type="molecule type" value="Genomic_DNA"/>
</dbReference>
<keyword evidence="3" id="KW-1185">Reference proteome</keyword>
<dbReference type="Gene3D" id="3.40.50.720">
    <property type="entry name" value="NAD(P)-binding Rossmann-like Domain"/>
    <property type="match status" value="1"/>
</dbReference>
<dbReference type="AlphaFoldDB" id="A0A1V0U232"/>
<gene>
    <name evidence="2" type="ORF">B1H19_03050</name>
</gene>